<dbReference type="AlphaFoldDB" id="A0A6G1EDL1"/>
<evidence type="ECO:0000313" key="7">
    <source>
        <dbReference type="Proteomes" id="UP000479710"/>
    </source>
</evidence>
<dbReference type="Proteomes" id="UP000479710">
    <property type="component" value="Unassembled WGS sequence"/>
</dbReference>
<proteinExistence type="inferred from homology"/>
<dbReference type="Gene3D" id="2.40.70.10">
    <property type="entry name" value="Acid Proteases"/>
    <property type="match status" value="2"/>
</dbReference>
<dbReference type="SUPFAM" id="SSF50630">
    <property type="entry name" value="Acid proteases"/>
    <property type="match status" value="1"/>
</dbReference>
<accession>A0A6G1EDL1</accession>
<dbReference type="GO" id="GO:0008233">
    <property type="term" value="F:peptidase activity"/>
    <property type="evidence" value="ECO:0007669"/>
    <property type="project" value="UniProtKB-KW"/>
</dbReference>
<dbReference type="InterPro" id="IPR032861">
    <property type="entry name" value="TAXi_N"/>
</dbReference>
<sequence>MSKKLGKFVLGIGPDIGTNLLSPTDSTSEAGHTSNGNVISRHAPATTAINYTINFTVGSQDVSGALDITSELVWVPCQVRPGGDDDNSASCTTTTADGTCRSIVRQEYTYTYGGGDGEKQTSGYLAVQNVTFGNTTVEVNLGFGCGSSNVGDFGALGVVGLNRGKLSLVSQLQVERFSYYLAPEDAATDNATFIVFSDDDNVPRRTSNPRYYTRLLALPNGRYHDLYWVGLTGIRVGGKDLPISGGSSGEFAYAVLATSVAVTYLKKSAYGLLRRELN</sequence>
<dbReference type="PANTHER" id="PTHR47967">
    <property type="entry name" value="OS07G0603500 PROTEIN-RELATED"/>
    <property type="match status" value="1"/>
</dbReference>
<keyword evidence="3" id="KW-0378">Hydrolase</keyword>
<dbReference type="Pfam" id="PF14543">
    <property type="entry name" value="TAXi_N"/>
    <property type="match status" value="1"/>
</dbReference>
<reference evidence="6 7" key="1">
    <citation type="submission" date="2019-11" db="EMBL/GenBank/DDBJ databases">
        <title>Whole genome sequence of Oryza granulata.</title>
        <authorList>
            <person name="Li W."/>
        </authorList>
    </citation>
    <scope>NUCLEOTIDE SEQUENCE [LARGE SCALE GENOMIC DNA]</scope>
    <source>
        <strain evidence="7">cv. Menghai</strain>
        <tissue evidence="6">Leaf</tissue>
    </source>
</reference>
<evidence type="ECO:0000256" key="2">
    <source>
        <dbReference type="ARBA" id="ARBA00022670"/>
    </source>
</evidence>
<feature type="compositionally biased region" description="Polar residues" evidence="4">
    <location>
        <begin position="20"/>
        <end position="38"/>
    </location>
</feature>
<dbReference type="InterPro" id="IPR021109">
    <property type="entry name" value="Peptidase_aspartic_dom_sf"/>
</dbReference>
<feature type="domain" description="Peptidase A1" evidence="5">
    <location>
        <begin position="51"/>
        <end position="278"/>
    </location>
</feature>
<organism evidence="6 7">
    <name type="scientific">Oryza meyeriana var. granulata</name>
    <dbReference type="NCBI Taxonomy" id="110450"/>
    <lineage>
        <taxon>Eukaryota</taxon>
        <taxon>Viridiplantae</taxon>
        <taxon>Streptophyta</taxon>
        <taxon>Embryophyta</taxon>
        <taxon>Tracheophyta</taxon>
        <taxon>Spermatophyta</taxon>
        <taxon>Magnoliopsida</taxon>
        <taxon>Liliopsida</taxon>
        <taxon>Poales</taxon>
        <taxon>Poaceae</taxon>
        <taxon>BOP clade</taxon>
        <taxon>Oryzoideae</taxon>
        <taxon>Oryzeae</taxon>
        <taxon>Oryzinae</taxon>
        <taxon>Oryza</taxon>
        <taxon>Oryza meyeriana</taxon>
    </lineage>
</organism>
<dbReference type="InterPro" id="IPR051708">
    <property type="entry name" value="Plant_Aspart_Prot_A1"/>
</dbReference>
<dbReference type="PROSITE" id="PS51767">
    <property type="entry name" value="PEPTIDASE_A1"/>
    <property type="match status" value="1"/>
</dbReference>
<name>A0A6G1EDL1_9ORYZ</name>
<dbReference type="PANTHER" id="PTHR47967:SF85">
    <property type="entry name" value="OS05G0384300 PROTEIN"/>
    <property type="match status" value="1"/>
</dbReference>
<evidence type="ECO:0000256" key="4">
    <source>
        <dbReference type="SAM" id="MobiDB-lite"/>
    </source>
</evidence>
<evidence type="ECO:0000313" key="6">
    <source>
        <dbReference type="EMBL" id="KAF0922837.1"/>
    </source>
</evidence>
<protein>
    <recommendedName>
        <fullName evidence="5">Peptidase A1 domain-containing protein</fullName>
    </recommendedName>
</protein>
<keyword evidence="2" id="KW-0645">Protease</keyword>
<dbReference type="OrthoDB" id="2747330at2759"/>
<dbReference type="EMBL" id="SPHZ02000003">
    <property type="protein sequence ID" value="KAF0922837.1"/>
    <property type="molecule type" value="Genomic_DNA"/>
</dbReference>
<dbReference type="GO" id="GO:0006508">
    <property type="term" value="P:proteolysis"/>
    <property type="evidence" value="ECO:0007669"/>
    <property type="project" value="UniProtKB-KW"/>
</dbReference>
<evidence type="ECO:0000256" key="1">
    <source>
        <dbReference type="ARBA" id="ARBA00007447"/>
    </source>
</evidence>
<dbReference type="GO" id="GO:0005576">
    <property type="term" value="C:extracellular region"/>
    <property type="evidence" value="ECO:0007669"/>
    <property type="project" value="TreeGrafter"/>
</dbReference>
<comment type="caution">
    <text evidence="6">The sequence shown here is derived from an EMBL/GenBank/DDBJ whole genome shotgun (WGS) entry which is preliminary data.</text>
</comment>
<feature type="region of interest" description="Disordered" evidence="4">
    <location>
        <begin position="20"/>
        <end position="39"/>
    </location>
</feature>
<evidence type="ECO:0000259" key="5">
    <source>
        <dbReference type="PROSITE" id="PS51767"/>
    </source>
</evidence>
<comment type="similarity">
    <text evidence="1">Belongs to the peptidase A1 family.</text>
</comment>
<dbReference type="InterPro" id="IPR033121">
    <property type="entry name" value="PEPTIDASE_A1"/>
</dbReference>
<gene>
    <name evidence="6" type="ORF">E2562_002087</name>
</gene>
<keyword evidence="7" id="KW-1185">Reference proteome</keyword>
<evidence type="ECO:0000256" key="3">
    <source>
        <dbReference type="ARBA" id="ARBA00022801"/>
    </source>
</evidence>